<dbReference type="AlphaFoldDB" id="A0AAD7M946"/>
<evidence type="ECO:0000313" key="3">
    <source>
        <dbReference type="EMBL" id="KAJ7706442.1"/>
    </source>
</evidence>
<feature type="compositionally biased region" description="Polar residues" evidence="1">
    <location>
        <begin position="132"/>
        <end position="147"/>
    </location>
</feature>
<feature type="region of interest" description="Disordered" evidence="1">
    <location>
        <begin position="76"/>
        <end position="115"/>
    </location>
</feature>
<feature type="region of interest" description="Disordered" evidence="1">
    <location>
        <begin position="236"/>
        <end position="359"/>
    </location>
</feature>
<keyword evidence="2" id="KW-0812">Transmembrane</keyword>
<feature type="compositionally biased region" description="Low complexity" evidence="1">
    <location>
        <begin position="268"/>
        <end position="282"/>
    </location>
</feature>
<reference evidence="3" key="1">
    <citation type="submission" date="2023-03" db="EMBL/GenBank/DDBJ databases">
        <title>Massive genome expansion in bonnet fungi (Mycena s.s.) driven by repeated elements and novel gene families across ecological guilds.</title>
        <authorList>
            <consortium name="Lawrence Berkeley National Laboratory"/>
            <person name="Harder C.B."/>
            <person name="Miyauchi S."/>
            <person name="Viragh M."/>
            <person name="Kuo A."/>
            <person name="Thoen E."/>
            <person name="Andreopoulos B."/>
            <person name="Lu D."/>
            <person name="Skrede I."/>
            <person name="Drula E."/>
            <person name="Henrissat B."/>
            <person name="Morin E."/>
            <person name="Kohler A."/>
            <person name="Barry K."/>
            <person name="LaButti K."/>
            <person name="Morin E."/>
            <person name="Salamov A."/>
            <person name="Lipzen A."/>
            <person name="Mereny Z."/>
            <person name="Hegedus B."/>
            <person name="Baldrian P."/>
            <person name="Stursova M."/>
            <person name="Weitz H."/>
            <person name="Taylor A."/>
            <person name="Grigoriev I.V."/>
            <person name="Nagy L.G."/>
            <person name="Martin F."/>
            <person name="Kauserud H."/>
        </authorList>
    </citation>
    <scope>NUCLEOTIDE SEQUENCE</scope>
    <source>
        <strain evidence="3">CBHHK067</strain>
    </source>
</reference>
<feature type="region of interest" description="Disordered" evidence="1">
    <location>
        <begin position="132"/>
        <end position="197"/>
    </location>
</feature>
<keyword evidence="4" id="KW-1185">Reference proteome</keyword>
<dbReference type="EMBL" id="JARKIE010000007">
    <property type="protein sequence ID" value="KAJ7706442.1"/>
    <property type="molecule type" value="Genomic_DNA"/>
</dbReference>
<accession>A0AAD7M946</accession>
<sequence length="359" mass="38558">MALSAQNTLIIAVIVACVGGILLLFILYRVLRRPAQQPVPLPPKQELARYREQQAHSPKSRPPTWYGSGLLSAPPSERFVGSRSSLVPASDSRGGSPFRRPSINASESPSDDIFGSVPMALPLELPNLPFDTSSTSLSTAETDSPRSSFLPYGSTSDSSLPPRHPRSSSTSSPRPRPLSVVSGTSRNSIRGVPHGPHSQVQIILPAPLAFNDRISTYESPRLSVVDQWAPIAVRSAGNSLPTPRRTASNSEPRQSSLHPPTNPRARRASASASVPQSSNPPAAHHHRDYPNLPSSTPPPPVPQIPQQWLPDPLMGSPQDSGRGRSRDVVPSALSNERPPPPVDRPPPSGKLQKQSRSRA</sequence>
<evidence type="ECO:0000256" key="1">
    <source>
        <dbReference type="SAM" id="MobiDB-lite"/>
    </source>
</evidence>
<protein>
    <submittedName>
        <fullName evidence="3">Uncharacterized protein</fullName>
    </submittedName>
</protein>
<keyword evidence="2" id="KW-1133">Transmembrane helix</keyword>
<proteinExistence type="predicted"/>
<comment type="caution">
    <text evidence="3">The sequence shown here is derived from an EMBL/GenBank/DDBJ whole genome shotgun (WGS) entry which is preliminary data.</text>
</comment>
<evidence type="ECO:0000313" key="4">
    <source>
        <dbReference type="Proteomes" id="UP001221757"/>
    </source>
</evidence>
<organism evidence="3 4">
    <name type="scientific">Mycena rosella</name>
    <name type="common">Pink bonnet</name>
    <name type="synonym">Agaricus rosellus</name>
    <dbReference type="NCBI Taxonomy" id="1033263"/>
    <lineage>
        <taxon>Eukaryota</taxon>
        <taxon>Fungi</taxon>
        <taxon>Dikarya</taxon>
        <taxon>Basidiomycota</taxon>
        <taxon>Agaricomycotina</taxon>
        <taxon>Agaricomycetes</taxon>
        <taxon>Agaricomycetidae</taxon>
        <taxon>Agaricales</taxon>
        <taxon>Marasmiineae</taxon>
        <taxon>Mycenaceae</taxon>
        <taxon>Mycena</taxon>
    </lineage>
</organism>
<gene>
    <name evidence="3" type="ORF">B0H17DRAFT_630018</name>
</gene>
<feature type="transmembrane region" description="Helical" evidence="2">
    <location>
        <begin position="6"/>
        <end position="28"/>
    </location>
</feature>
<evidence type="ECO:0000256" key="2">
    <source>
        <dbReference type="SAM" id="Phobius"/>
    </source>
</evidence>
<dbReference type="Proteomes" id="UP001221757">
    <property type="component" value="Unassembled WGS sequence"/>
</dbReference>
<feature type="compositionally biased region" description="Low complexity" evidence="1">
    <location>
        <begin position="156"/>
        <end position="182"/>
    </location>
</feature>
<feature type="compositionally biased region" description="Pro residues" evidence="1">
    <location>
        <begin position="337"/>
        <end position="348"/>
    </location>
</feature>
<keyword evidence="2" id="KW-0472">Membrane</keyword>
<feature type="compositionally biased region" description="Polar residues" evidence="1">
    <location>
        <begin position="236"/>
        <end position="258"/>
    </location>
</feature>
<name>A0AAD7M946_MYCRO</name>